<gene>
    <name evidence="1" type="ORF">HAX54_010811</name>
</gene>
<keyword evidence="2" id="KW-1185">Reference proteome</keyword>
<proteinExistence type="predicted"/>
<reference evidence="1 2" key="1">
    <citation type="journal article" date="2021" name="BMC Genomics">
        <title>Datura genome reveals duplications of psychoactive alkaloid biosynthetic genes and high mutation rate following tissue culture.</title>
        <authorList>
            <person name="Rajewski A."/>
            <person name="Carter-House D."/>
            <person name="Stajich J."/>
            <person name="Litt A."/>
        </authorList>
    </citation>
    <scope>NUCLEOTIDE SEQUENCE [LARGE SCALE GENOMIC DNA]</scope>
    <source>
        <strain evidence="1">AR-01</strain>
    </source>
</reference>
<name>A0ABS8RWR1_DATST</name>
<comment type="caution">
    <text evidence="1">The sequence shown here is derived from an EMBL/GenBank/DDBJ whole genome shotgun (WGS) entry which is preliminary data.</text>
</comment>
<evidence type="ECO:0000313" key="2">
    <source>
        <dbReference type="Proteomes" id="UP000823775"/>
    </source>
</evidence>
<dbReference type="EMBL" id="JACEIK010000160">
    <property type="protein sequence ID" value="MCD7451291.1"/>
    <property type="molecule type" value="Genomic_DNA"/>
</dbReference>
<sequence length="155" mass="17398">MRNLRIQVLPNIVLSIRQFKTLIELQFLHHRCLYHQVKDKKEDHQQPQQKKQPLAKVKQVWKVKEVEKVAPVLQSDAPFMDDKEKVTVLPATPTLEASPWMVVQGKSGSNSRKGILNYAQAVSVPTKNGFPGLQGLDQVLSNSLPLDIGGTSIIN</sequence>
<protein>
    <submittedName>
        <fullName evidence="1">Uncharacterized protein</fullName>
    </submittedName>
</protein>
<accession>A0ABS8RWR1</accession>
<organism evidence="1 2">
    <name type="scientific">Datura stramonium</name>
    <name type="common">Jimsonweed</name>
    <name type="synonym">Common thornapple</name>
    <dbReference type="NCBI Taxonomy" id="4076"/>
    <lineage>
        <taxon>Eukaryota</taxon>
        <taxon>Viridiplantae</taxon>
        <taxon>Streptophyta</taxon>
        <taxon>Embryophyta</taxon>
        <taxon>Tracheophyta</taxon>
        <taxon>Spermatophyta</taxon>
        <taxon>Magnoliopsida</taxon>
        <taxon>eudicotyledons</taxon>
        <taxon>Gunneridae</taxon>
        <taxon>Pentapetalae</taxon>
        <taxon>asterids</taxon>
        <taxon>lamiids</taxon>
        <taxon>Solanales</taxon>
        <taxon>Solanaceae</taxon>
        <taxon>Solanoideae</taxon>
        <taxon>Datureae</taxon>
        <taxon>Datura</taxon>
    </lineage>
</organism>
<dbReference type="Proteomes" id="UP000823775">
    <property type="component" value="Unassembled WGS sequence"/>
</dbReference>
<evidence type="ECO:0000313" key="1">
    <source>
        <dbReference type="EMBL" id="MCD7451291.1"/>
    </source>
</evidence>